<proteinExistence type="predicted"/>
<evidence type="ECO:0000313" key="1">
    <source>
        <dbReference type="EMBL" id="QQP87214.1"/>
    </source>
</evidence>
<accession>A0A974RZL7</accession>
<dbReference type="Proteomes" id="UP000595278">
    <property type="component" value="Chromosome"/>
</dbReference>
<gene>
    <name evidence="1" type="ORF">JHT90_12085</name>
</gene>
<reference evidence="1 2" key="1">
    <citation type="submission" date="2021-01" db="EMBL/GenBank/DDBJ databases">
        <title>Entomomonas sp. F2A isolated from a house cricket (Acheta domesticus).</title>
        <authorList>
            <person name="Spergser J."/>
            <person name="Busse H.-J."/>
        </authorList>
    </citation>
    <scope>NUCLEOTIDE SEQUENCE [LARGE SCALE GENOMIC DNA]</scope>
    <source>
        <strain evidence="1 2">F2A</strain>
    </source>
</reference>
<evidence type="ECO:0000313" key="2">
    <source>
        <dbReference type="Proteomes" id="UP000595278"/>
    </source>
</evidence>
<dbReference type="KEGG" id="eaz:JHT90_12085"/>
<dbReference type="AlphaFoldDB" id="A0A974RZL7"/>
<sequence>MSKQSQTQKIATWLAEHPNQKFTAREIAKAIIERYPEDYQDKRNNDRFETEQDFIQQIVAEIGAQKDQIIKKNKKIRWQDKPKPRVYWFDESETTGLVNSIIADDIAAIEQDAVKQTKEKQSLLSEQDLYPILMQYLSSEQKLYCMRINEKRSSNRYGINANKWLHPDIVAMQPVAEVWDQLVRTCVLKGDGQSTRLWSFEVKKGLTRANVREYFFQAVSNSTWANEGYLVCTAIAGDGTEDELRMLSALHGIGVIVLNIADLSESEILIPARSKQDIDWQTVNRLVVENGDMKDFIDLVSNYYETGRLRARDWNK</sequence>
<organism evidence="1 2">
    <name type="scientific">Entomomonas asaccharolytica</name>
    <dbReference type="NCBI Taxonomy" id="2785331"/>
    <lineage>
        <taxon>Bacteria</taxon>
        <taxon>Pseudomonadati</taxon>
        <taxon>Pseudomonadota</taxon>
        <taxon>Gammaproteobacteria</taxon>
        <taxon>Pseudomonadales</taxon>
        <taxon>Pseudomonadaceae</taxon>
        <taxon>Entomomonas</taxon>
    </lineage>
</organism>
<protein>
    <submittedName>
        <fullName evidence="1">HrgA protein</fullName>
    </submittedName>
</protein>
<dbReference type="EMBL" id="CP067393">
    <property type="protein sequence ID" value="QQP87214.1"/>
    <property type="molecule type" value="Genomic_DNA"/>
</dbReference>
<keyword evidence="2" id="KW-1185">Reference proteome</keyword>
<name>A0A974RZL7_9GAMM</name>